<dbReference type="PANTHER" id="PTHR24118:SF99">
    <property type="entry name" value="POTE ANKYRIN DOMAIN FAMILY MEMBER 3C-RELATED"/>
    <property type="match status" value="1"/>
</dbReference>
<proteinExistence type="predicted"/>
<dbReference type="SUPFAM" id="SSF48403">
    <property type="entry name" value="Ankyrin repeat"/>
    <property type="match status" value="1"/>
</dbReference>
<dbReference type="Pfam" id="PF12796">
    <property type="entry name" value="Ank_2"/>
    <property type="match status" value="1"/>
</dbReference>
<evidence type="ECO:0008006" key="5">
    <source>
        <dbReference type="Google" id="ProtNLM"/>
    </source>
</evidence>
<dbReference type="Gene3D" id="1.25.40.20">
    <property type="entry name" value="Ankyrin repeat-containing domain"/>
    <property type="match status" value="2"/>
</dbReference>
<feature type="compositionally biased region" description="Acidic residues" evidence="2">
    <location>
        <begin position="321"/>
        <end position="343"/>
    </location>
</feature>
<feature type="repeat" description="ANK" evidence="1">
    <location>
        <begin position="25"/>
        <end position="58"/>
    </location>
</feature>
<evidence type="ECO:0000313" key="3">
    <source>
        <dbReference type="EMBL" id="KAF7556883.1"/>
    </source>
</evidence>
<organism evidence="3 4">
    <name type="scientific">Cylindrodendrum hubeiense</name>
    <dbReference type="NCBI Taxonomy" id="595255"/>
    <lineage>
        <taxon>Eukaryota</taxon>
        <taxon>Fungi</taxon>
        <taxon>Dikarya</taxon>
        <taxon>Ascomycota</taxon>
        <taxon>Pezizomycotina</taxon>
        <taxon>Sordariomycetes</taxon>
        <taxon>Hypocreomycetidae</taxon>
        <taxon>Hypocreales</taxon>
        <taxon>Nectriaceae</taxon>
        <taxon>Cylindrodendrum</taxon>
    </lineage>
</organism>
<sequence>MKGHNMIVELLLAKEGIDPDVEDKSGRTPLAWAAKKGDGIMVKMLLEKDGVNLNSKDNNDWTPLSWAAATGHKAVVKLLLEKGVNSDSKDVDGRTPLSWAAENGRGTVVRLLLAKDGVDPNLKDDFGCNPLIWAAEHGYYAMKKLARAKRRGPFKRGHGETIDLLLKKYGVLLTHYFDSVAQGPYAWLADLRDRSPREAEMMTNVATLLPDSSSWIPANTSEVPGPEVNINTAPHQPFCAHKCRNTQTGNNKENNDTASRDRFTEYVSREDMQRRVLLFCGLAGVIPLLPAPFNNFGMISIFNGQASIKVSYSNEWDTLQEDTSEWDTSEWDTSESENEDTRDEMEGLAVSLPSEKPPRPRYGPTTRLLVRG</sequence>
<reference evidence="3" key="1">
    <citation type="submission" date="2020-03" db="EMBL/GenBank/DDBJ databases">
        <title>Draft Genome Sequence of Cylindrodendrum hubeiense.</title>
        <authorList>
            <person name="Buettner E."/>
            <person name="Kellner H."/>
        </authorList>
    </citation>
    <scope>NUCLEOTIDE SEQUENCE</scope>
    <source>
        <strain evidence="3">IHI 201604</strain>
    </source>
</reference>
<dbReference type="PROSITE" id="PS50088">
    <property type="entry name" value="ANK_REPEAT"/>
    <property type="match status" value="3"/>
</dbReference>
<comment type="caution">
    <text evidence="3">The sequence shown here is derived from an EMBL/GenBank/DDBJ whole genome shotgun (WGS) entry which is preliminary data.</text>
</comment>
<dbReference type="Pfam" id="PF00023">
    <property type="entry name" value="Ank"/>
    <property type="match status" value="1"/>
</dbReference>
<keyword evidence="1" id="KW-0040">ANK repeat</keyword>
<evidence type="ECO:0000256" key="2">
    <source>
        <dbReference type="SAM" id="MobiDB-lite"/>
    </source>
</evidence>
<feature type="repeat" description="ANK" evidence="1">
    <location>
        <begin position="92"/>
        <end position="125"/>
    </location>
</feature>
<dbReference type="OrthoDB" id="20872at2759"/>
<accession>A0A9P5HK98</accession>
<feature type="region of interest" description="Disordered" evidence="2">
    <location>
        <begin position="321"/>
        <end position="372"/>
    </location>
</feature>
<dbReference type="InterPro" id="IPR036770">
    <property type="entry name" value="Ankyrin_rpt-contain_sf"/>
</dbReference>
<protein>
    <recommendedName>
        <fullName evidence="5">Ankyrin</fullName>
    </recommendedName>
</protein>
<evidence type="ECO:0000256" key="1">
    <source>
        <dbReference type="PROSITE-ProRule" id="PRU00023"/>
    </source>
</evidence>
<name>A0A9P5HK98_9HYPO</name>
<feature type="repeat" description="ANK" evidence="1">
    <location>
        <begin position="59"/>
        <end position="91"/>
    </location>
</feature>
<dbReference type="PROSITE" id="PS50297">
    <property type="entry name" value="ANK_REP_REGION"/>
    <property type="match status" value="2"/>
</dbReference>
<dbReference type="EMBL" id="JAANBB010000009">
    <property type="protein sequence ID" value="KAF7556883.1"/>
    <property type="molecule type" value="Genomic_DNA"/>
</dbReference>
<dbReference type="InterPro" id="IPR002110">
    <property type="entry name" value="Ankyrin_rpt"/>
</dbReference>
<dbReference type="PANTHER" id="PTHR24118">
    <property type="entry name" value="POTE ANKYRIN DOMAIN"/>
    <property type="match status" value="1"/>
</dbReference>
<keyword evidence="4" id="KW-1185">Reference proteome</keyword>
<dbReference type="Proteomes" id="UP000722485">
    <property type="component" value="Unassembled WGS sequence"/>
</dbReference>
<dbReference type="SMART" id="SM00248">
    <property type="entry name" value="ANK"/>
    <property type="match status" value="4"/>
</dbReference>
<evidence type="ECO:0000313" key="4">
    <source>
        <dbReference type="Proteomes" id="UP000722485"/>
    </source>
</evidence>
<gene>
    <name evidence="3" type="ORF">G7Z17_g1161</name>
</gene>
<dbReference type="AlphaFoldDB" id="A0A9P5HK98"/>